<proteinExistence type="predicted"/>
<organism evidence="1">
    <name type="scientific">Ammonifex degensii</name>
    <dbReference type="NCBI Taxonomy" id="42838"/>
    <lineage>
        <taxon>Bacteria</taxon>
        <taxon>Bacillati</taxon>
        <taxon>Bacillota</taxon>
        <taxon>Clostridia</taxon>
        <taxon>Thermoanaerobacterales</taxon>
        <taxon>Thermoanaerobacteraceae</taxon>
        <taxon>Ammonifex</taxon>
    </lineage>
</organism>
<sequence length="122" mass="13440">MKNTCSKFSSMSWRTGKRHEKASLPKQAGFYVLKTFDGYCFNEIRIPSGLSIDNLKDASFIEERRNFILYGAEGDRVKPGVVLARLDDAAARLQLAQAEGALAAAEARLAPRDSAGQNTLQM</sequence>
<accession>A0A7C2IQY6</accession>
<comment type="caution">
    <text evidence="1">The sequence shown here is derived from an EMBL/GenBank/DDBJ whole genome shotgun (WGS) entry which is preliminary data.</text>
</comment>
<dbReference type="EMBL" id="DSMU01000244">
    <property type="protein sequence ID" value="HEL65799.1"/>
    <property type="molecule type" value="Genomic_DNA"/>
</dbReference>
<dbReference type="AlphaFoldDB" id="A0A7C2IQY6"/>
<protein>
    <submittedName>
        <fullName evidence="1">Biotin/lipoyl-binding protein</fullName>
    </submittedName>
</protein>
<reference evidence="1" key="1">
    <citation type="journal article" date="2020" name="mSystems">
        <title>Genome- and Community-Level Interaction Insights into Carbon Utilization and Element Cycling Functions of Hydrothermarchaeota in Hydrothermal Sediment.</title>
        <authorList>
            <person name="Zhou Z."/>
            <person name="Liu Y."/>
            <person name="Xu W."/>
            <person name="Pan J."/>
            <person name="Luo Z.H."/>
            <person name="Li M."/>
        </authorList>
    </citation>
    <scope>NUCLEOTIDE SEQUENCE [LARGE SCALE GENOMIC DNA]</scope>
    <source>
        <strain evidence="1">SpSt-300</strain>
    </source>
</reference>
<evidence type="ECO:0000313" key="1">
    <source>
        <dbReference type="EMBL" id="HEL65799.1"/>
    </source>
</evidence>
<gene>
    <name evidence="1" type="ORF">ENQ34_03840</name>
</gene>
<name>A0A7C2IQY6_9THEO</name>
<dbReference type="Gene3D" id="2.40.50.100">
    <property type="match status" value="1"/>
</dbReference>